<protein>
    <recommendedName>
        <fullName evidence="4">Transmembrane protein</fullName>
    </recommendedName>
</protein>
<feature type="transmembrane region" description="Helical" evidence="1">
    <location>
        <begin position="132"/>
        <end position="152"/>
    </location>
</feature>
<feature type="transmembrane region" description="Helical" evidence="1">
    <location>
        <begin position="21"/>
        <end position="43"/>
    </location>
</feature>
<gene>
    <name evidence="2" type="ORF">AHMF7616_00655</name>
</gene>
<name>A0A369QBH8_9BACT</name>
<keyword evidence="3" id="KW-1185">Reference proteome</keyword>
<keyword evidence="1" id="KW-0472">Membrane</keyword>
<feature type="transmembrane region" description="Helical" evidence="1">
    <location>
        <begin position="98"/>
        <end position="120"/>
    </location>
</feature>
<evidence type="ECO:0000313" key="2">
    <source>
        <dbReference type="EMBL" id="RDC62064.1"/>
    </source>
</evidence>
<feature type="transmembrane region" description="Helical" evidence="1">
    <location>
        <begin position="230"/>
        <end position="247"/>
    </location>
</feature>
<proteinExistence type="predicted"/>
<organism evidence="2 3">
    <name type="scientific">Adhaeribacter pallidiroseus</name>
    <dbReference type="NCBI Taxonomy" id="2072847"/>
    <lineage>
        <taxon>Bacteria</taxon>
        <taxon>Pseudomonadati</taxon>
        <taxon>Bacteroidota</taxon>
        <taxon>Cytophagia</taxon>
        <taxon>Cytophagales</taxon>
        <taxon>Hymenobacteraceae</taxon>
        <taxon>Adhaeribacter</taxon>
    </lineage>
</organism>
<reference evidence="2 3" key="1">
    <citation type="submission" date="2018-04" db="EMBL/GenBank/DDBJ databases">
        <title>Adhaeribacter sp. HMF7616 genome sequencing and assembly.</title>
        <authorList>
            <person name="Kang H."/>
            <person name="Kang J."/>
            <person name="Cha I."/>
            <person name="Kim H."/>
            <person name="Joh K."/>
        </authorList>
    </citation>
    <scope>NUCLEOTIDE SEQUENCE [LARGE SCALE GENOMIC DNA]</scope>
    <source>
        <strain evidence="2 3">HMF7616</strain>
    </source>
</reference>
<dbReference type="OrthoDB" id="1081881at2"/>
<feature type="transmembrane region" description="Helical" evidence="1">
    <location>
        <begin position="347"/>
        <end position="366"/>
    </location>
</feature>
<keyword evidence="1" id="KW-1133">Transmembrane helix</keyword>
<dbReference type="Proteomes" id="UP000253919">
    <property type="component" value="Unassembled WGS sequence"/>
</dbReference>
<evidence type="ECO:0000313" key="3">
    <source>
        <dbReference type="Proteomes" id="UP000253919"/>
    </source>
</evidence>
<feature type="transmembrane region" description="Helical" evidence="1">
    <location>
        <begin position="158"/>
        <end position="175"/>
    </location>
</feature>
<feature type="transmembrane region" description="Helical" evidence="1">
    <location>
        <begin position="282"/>
        <end position="303"/>
    </location>
</feature>
<dbReference type="Pfam" id="PF19528">
    <property type="entry name" value="DUF6056"/>
    <property type="match status" value="1"/>
</dbReference>
<dbReference type="RefSeq" id="WP_115371564.1">
    <property type="nucleotide sequence ID" value="NZ_QASA01000001.1"/>
</dbReference>
<keyword evidence="1" id="KW-0812">Transmembrane</keyword>
<accession>A0A369QBH8</accession>
<feature type="transmembrane region" description="Helical" evidence="1">
    <location>
        <begin position="187"/>
        <end position="210"/>
    </location>
</feature>
<sequence>MKTAFYEKFFLFLTGYVHRFGWVNIGLLLLSLAVLPFLILAAFCHPSADDFWLTNMVVAKGAWQAQADIRQNWSGRYTSMFLGSFNPLVYDSLIGYKLLPILLIFLNLTSLYLLITRILLHIPTKLKIFYTLLLQVLYLGFMPAIASGYYWMSSALNYQTAIICLLLLSGGLISFKQKRTTLRQGGYIVVLSFLIIAGIGCNELSMVIIVEGLLGLFLIDSWRYKRINRMLLYFLVLALGCSLLVILSPGNVARLQTHTNHSNLLYAFSYALAVTLNNTCNYLTLSPILLLTLLFIPVSYKLFKNISIHQLPHPIITTTLLYLLIFQFYFIIYWNRGMHAPIWTQNYIYFIFLLGWFLNVSLIVKYYQIHRPGFQHQLPTYAQVLLLGACFLLIFHNKQSNVRTAYADWLSGEAAAYNQELTNRHNYLKTSTCSVCSVKDLTHRPKSIYFRQEPKISEWENDLNAQFYSKKAITIVE</sequence>
<evidence type="ECO:0000256" key="1">
    <source>
        <dbReference type="SAM" id="Phobius"/>
    </source>
</evidence>
<dbReference type="EMBL" id="QASA01000001">
    <property type="protein sequence ID" value="RDC62064.1"/>
    <property type="molecule type" value="Genomic_DNA"/>
</dbReference>
<feature type="transmembrane region" description="Helical" evidence="1">
    <location>
        <begin position="315"/>
        <end position="335"/>
    </location>
</feature>
<dbReference type="InterPro" id="IPR045691">
    <property type="entry name" value="DUF6056"/>
</dbReference>
<comment type="caution">
    <text evidence="2">The sequence shown here is derived from an EMBL/GenBank/DDBJ whole genome shotgun (WGS) entry which is preliminary data.</text>
</comment>
<evidence type="ECO:0008006" key="4">
    <source>
        <dbReference type="Google" id="ProtNLM"/>
    </source>
</evidence>
<feature type="transmembrane region" description="Helical" evidence="1">
    <location>
        <begin position="378"/>
        <end position="395"/>
    </location>
</feature>
<dbReference type="AlphaFoldDB" id="A0A369QBH8"/>